<dbReference type="Pfam" id="PF14031">
    <property type="entry name" value="D-ser_dehydrat"/>
    <property type="match status" value="1"/>
</dbReference>
<organism evidence="2 3">
    <name type="scientific">Pyrenophora tritici-repentis (strain Pt-1C-BFP)</name>
    <name type="common">Wheat tan spot fungus</name>
    <name type="synonym">Drechslera tritici-repentis</name>
    <dbReference type="NCBI Taxonomy" id="426418"/>
    <lineage>
        <taxon>Eukaryota</taxon>
        <taxon>Fungi</taxon>
        <taxon>Dikarya</taxon>
        <taxon>Ascomycota</taxon>
        <taxon>Pezizomycotina</taxon>
        <taxon>Dothideomycetes</taxon>
        <taxon>Pleosporomycetidae</taxon>
        <taxon>Pleosporales</taxon>
        <taxon>Pleosporineae</taxon>
        <taxon>Pleosporaceae</taxon>
        <taxon>Pyrenophora</taxon>
    </lineage>
</organism>
<name>B2W8V7_PYRTR</name>
<dbReference type="InterPro" id="IPR026956">
    <property type="entry name" value="D-ser_dehydrat-like_dom"/>
</dbReference>
<evidence type="ECO:0000313" key="2">
    <source>
        <dbReference type="EMBL" id="EDU49335.1"/>
    </source>
</evidence>
<dbReference type="OrthoDB" id="20198at2759"/>
<dbReference type="InterPro" id="IPR042208">
    <property type="entry name" value="D-ser_dehydrat-like_sf"/>
</dbReference>
<dbReference type="SUPFAM" id="SSF51419">
    <property type="entry name" value="PLP-binding barrel"/>
    <property type="match status" value="1"/>
</dbReference>
<evidence type="ECO:0000259" key="1">
    <source>
        <dbReference type="SMART" id="SM01119"/>
    </source>
</evidence>
<dbReference type="InterPro" id="IPR029066">
    <property type="entry name" value="PLP-binding_barrel"/>
</dbReference>
<dbReference type="RefSeq" id="XP_001936748.2">
    <property type="nucleotide sequence ID" value="XM_001936713.2"/>
</dbReference>
<dbReference type="STRING" id="426418.B2W8V7"/>
<dbReference type="GO" id="GO:0036088">
    <property type="term" value="P:D-serine catabolic process"/>
    <property type="evidence" value="ECO:0007669"/>
    <property type="project" value="TreeGrafter"/>
</dbReference>
<dbReference type="GeneID" id="6344673"/>
<dbReference type="GO" id="GO:0008721">
    <property type="term" value="F:D-serine ammonia-lyase activity"/>
    <property type="evidence" value="ECO:0007669"/>
    <property type="project" value="TreeGrafter"/>
</dbReference>
<dbReference type="FunCoup" id="B2W8V7">
    <property type="interactions" value="34"/>
</dbReference>
<dbReference type="AlphaFoldDB" id="B2W8V7"/>
<dbReference type="InterPro" id="IPR051466">
    <property type="entry name" value="D-amino_acid_metab_enzyme"/>
</dbReference>
<dbReference type="Gene3D" id="2.40.37.20">
    <property type="entry name" value="D-serine dehydratase-like domain"/>
    <property type="match status" value="1"/>
</dbReference>
<dbReference type="eggNOG" id="ENOG502QWI8">
    <property type="taxonomic scope" value="Eukaryota"/>
</dbReference>
<evidence type="ECO:0000313" key="3">
    <source>
        <dbReference type="Proteomes" id="UP000001471"/>
    </source>
</evidence>
<dbReference type="PANTHER" id="PTHR28004">
    <property type="entry name" value="ZGC:162816-RELATED"/>
    <property type="match status" value="1"/>
</dbReference>
<protein>
    <recommendedName>
        <fullName evidence="1">D-serine dehydratase-like domain-containing protein</fullName>
    </recommendedName>
</protein>
<dbReference type="SMART" id="SM01119">
    <property type="entry name" value="D-ser_dehydrat"/>
    <property type="match status" value="1"/>
</dbReference>
<dbReference type="KEGG" id="ptrr:6344673"/>
<accession>B2W8V7</accession>
<gene>
    <name evidence="2" type="ORF">PTRG_06415</name>
</gene>
<feature type="domain" description="D-serine dehydratase-like" evidence="1">
    <location>
        <begin position="224"/>
        <end position="339"/>
    </location>
</feature>
<sequence>MASPTTPLYPLTPTSLLTSHFIGKKLSTLPTPAIVLDRALIRRNCAAMLGICSALGVEFRAHVKSHKTIELSRMQVGDWEGEGQGKGEKKANFIVSTVLEAEQLVGYVRDVQGKRWDGSILYGVPVAQSSIPRLISLATELAPGSIHVLIDNLDAFTKLCERLRSAPEAVQLGIFIKIDTGYERAGIKTSSPAFPGLVQSIVAKTQEPGSKCFLKGFYSHFGHSVRMLVEVTSVYSERGKPEALVSAGSLAMGREPCKSYPGWGIVTGDLSNSSAKHIYDEREGKTGWIVGRISQEHGILTWEGERSECNELSVGDRVMVWPNHACVAGAGFGWYLVVDSDTDGETVVDAWVRWRGW</sequence>
<reference evidence="3" key="1">
    <citation type="journal article" date="2013" name="G3 (Bethesda)">
        <title>Comparative genomics of a plant-pathogenic fungus, Pyrenophora tritici-repentis, reveals transduplication and the impact of repeat elements on pathogenicity and population divergence.</title>
        <authorList>
            <person name="Manning V.A."/>
            <person name="Pandelova I."/>
            <person name="Dhillon B."/>
            <person name="Wilhelm L.J."/>
            <person name="Goodwin S.B."/>
            <person name="Berlin A.M."/>
            <person name="Figueroa M."/>
            <person name="Freitag M."/>
            <person name="Hane J.K."/>
            <person name="Henrissat B."/>
            <person name="Holman W.H."/>
            <person name="Kodira C.D."/>
            <person name="Martin J."/>
            <person name="Oliver R.P."/>
            <person name="Robbertse B."/>
            <person name="Schackwitz W."/>
            <person name="Schwartz D.C."/>
            <person name="Spatafora J.W."/>
            <person name="Turgeon B.G."/>
            <person name="Yandava C."/>
            <person name="Young S."/>
            <person name="Zhou S."/>
            <person name="Zeng Q."/>
            <person name="Grigoriev I.V."/>
            <person name="Ma L.-J."/>
            <person name="Ciuffetti L.M."/>
        </authorList>
    </citation>
    <scope>NUCLEOTIDE SEQUENCE [LARGE SCALE GENOMIC DNA]</scope>
    <source>
        <strain evidence="3">Pt-1C-BFP</strain>
    </source>
</reference>
<dbReference type="OMA" id="CETMIRT"/>
<dbReference type="InParanoid" id="B2W8V7"/>
<dbReference type="EMBL" id="DS231620">
    <property type="protein sequence ID" value="EDU49335.1"/>
    <property type="molecule type" value="Genomic_DNA"/>
</dbReference>
<dbReference type="PANTHER" id="PTHR28004:SF2">
    <property type="entry name" value="D-SERINE DEHYDRATASE"/>
    <property type="match status" value="1"/>
</dbReference>
<dbReference type="HOGENOM" id="CLU_031639_0_0_1"/>
<dbReference type="Proteomes" id="UP000001471">
    <property type="component" value="Unassembled WGS sequence"/>
</dbReference>
<proteinExistence type="predicted"/>